<dbReference type="PRINTS" id="PR01349">
    <property type="entry name" value="WNTPROTEIN"/>
</dbReference>
<reference evidence="14 15" key="2">
    <citation type="submission" date="2025-04" db="UniProtKB">
        <authorList>
            <consortium name="RefSeq"/>
        </authorList>
    </citation>
    <scope>IDENTIFICATION</scope>
    <source>
        <strain evidence="14 15">MV-25-SWS-2005</strain>
        <strain evidence="13">MV2-25</strain>
        <tissue evidence="14 15">Whole body</tissue>
    </source>
</reference>
<dbReference type="GO" id="GO:0007517">
    <property type="term" value="P:muscle organ development"/>
    <property type="evidence" value="ECO:0007669"/>
    <property type="project" value="UniProtKB-ARBA"/>
</dbReference>
<dbReference type="Pfam" id="PF00110">
    <property type="entry name" value="wnt"/>
    <property type="match status" value="3"/>
</dbReference>
<dbReference type="GO" id="GO:0005125">
    <property type="term" value="F:cytokine activity"/>
    <property type="evidence" value="ECO:0007669"/>
    <property type="project" value="TreeGrafter"/>
</dbReference>
<dbReference type="FunFam" id="3.30.2460.20:FF:000001">
    <property type="entry name" value="Wnt homolog"/>
    <property type="match status" value="1"/>
</dbReference>
<comment type="subcellular location">
    <subcellularLocation>
        <location evidence="1 10">Secreted</location>
        <location evidence="1 10">Extracellular space</location>
        <location evidence="1 10">Extracellular matrix</location>
    </subcellularLocation>
</comment>
<dbReference type="PANTHER" id="PTHR12027">
    <property type="entry name" value="WNT RELATED"/>
    <property type="match status" value="1"/>
</dbReference>
<name>A0A6I8VVD9_DROPS</name>
<dbReference type="InterPro" id="IPR005817">
    <property type="entry name" value="Wnt"/>
</dbReference>
<evidence type="ECO:0000256" key="4">
    <source>
        <dbReference type="ARBA" id="ARBA00022525"/>
    </source>
</evidence>
<keyword evidence="4" id="KW-0964">Secreted</keyword>
<dbReference type="KEGG" id="dpo:4811726"/>
<reference evidence="13" key="1">
    <citation type="submission" date="2024-06" db="UniProtKB">
        <authorList>
            <consortium name="RefSeq"/>
        </authorList>
    </citation>
    <scope>NUCLEOTIDE SEQUENCE [LARGE SCALE GENOMIC DNA]</scope>
    <source>
        <strain evidence="13">MV2-25</strain>
    </source>
</reference>
<organism evidence="13 15">
    <name type="scientific">Drosophila pseudoobscura pseudoobscura</name>
    <name type="common">Fruit fly</name>
    <dbReference type="NCBI Taxonomy" id="46245"/>
    <lineage>
        <taxon>Eukaryota</taxon>
        <taxon>Metazoa</taxon>
        <taxon>Ecdysozoa</taxon>
        <taxon>Arthropoda</taxon>
        <taxon>Hexapoda</taxon>
        <taxon>Insecta</taxon>
        <taxon>Pterygota</taxon>
        <taxon>Neoptera</taxon>
        <taxon>Endopterygota</taxon>
        <taxon>Diptera</taxon>
        <taxon>Brachycera</taxon>
        <taxon>Muscomorpha</taxon>
        <taxon>Ephydroidea</taxon>
        <taxon>Drosophilidae</taxon>
        <taxon>Drosophila</taxon>
        <taxon>Sophophora</taxon>
    </lineage>
</organism>
<evidence type="ECO:0000256" key="10">
    <source>
        <dbReference type="RuleBase" id="RU003500"/>
    </source>
</evidence>
<comment type="similarity">
    <text evidence="2 10">Belongs to the Wnt family.</text>
</comment>
<evidence type="ECO:0000256" key="11">
    <source>
        <dbReference type="SAM" id="MobiDB-lite"/>
    </source>
</evidence>
<gene>
    <name evidence="14 15 16 17" type="primary">Wnt5</name>
</gene>
<dbReference type="RefSeq" id="XP_033234913.1">
    <property type="nucleotide sequence ID" value="XM_033379022.1"/>
</dbReference>
<sequence>MNVFKRKHCPLWIVYLICVFLMASRTNAAAGSQGVPTWMCLGLRSPFIEFGSQEEQLANTSIPLNITKDEQAYMHQEGLRKLGTFIKPVDLRDSQTGFVKADLTKRLTNDPPRSRRIHPIQEEMDQKQIVLLDDDTDENGLPASLTDEDRKFIVPMALKNASPDPGWLDSASSHPPVVKSTFVAASNTQRRATQIAHSSTSTKLEVDPTSNIDDLKKHILFLHNMTKTNTNFESKFVKFPSLQKDKAKQSAGSPTNVKRPPRPVFQYAAPIAPPTRKVPHGAHTPGQQPFGGYYHNDEDINTLSSFLKPVADTNDSAQSDGNRKLDNIPIVPQVHLLNEDESTTRSTTEETVPTIVSPGNLEPARTTKRPACLRNPDSPKCIRQRRREEQQRQRERDEWFRGQSEYIQPRFQPIIQTINNTRRFAVSIEIPDSFKAHSALTSPSDEAEDERLYRMKRSQPSGQKAMKEITEGSAEKKFDKLARDTDYFDRDIVMTSADIASGSDFLIAKMNGLVSPKEQYNDTTSRLNAYSEKIDLNPNSCYKINGLSYGQKKQCVKHTSVMPAISRGARAAIQECQFQFKSRRWNCSTTNDETVFGPMTSLGNHVLERILNSNDLGVLLDHKMCFNSHIAATVNKPEFVHKFLLGIVDPKTLLGQIDFAIPLRLPIAAPEMAFIHALAAATVTSFIARACRDGQLASCGCSRGNRPKQLHDDWTWGGCGDNLEYAYKFATDFIDVREKEAHRETRGVRKRTREITLKTLMQADDIKTFGTSELETTNATFLINAKNDTIDNSSKELRKKSSANNNYLRKDLVVTATPLKLQRKENSGPGLPDDLFELQQRITKEILNSKLEGREMMVLQEKINREILNSKIFQADGKSKRRKRKRKNQRAVVEDAPIAINNDRVNYVDGVDTSTTTTTKARSLMNLHNNEAGRRAVIKKTRITCKCHGVSGSCSLITCWQQLSSIREIGDYLREKYEEATKVKLNKRGRLQVKDSQFKVPTAHDLIYIDESPDWCRSNYVLHWPGTHGRVCHKSSSGLDSCAILCCGRGYNTKNIVVHERCNCKFHWCCQVKCEVCTKVLEEHTCK</sequence>
<dbReference type="SMART" id="SM00097">
    <property type="entry name" value="WNT1"/>
    <property type="match status" value="1"/>
</dbReference>
<comment type="function">
    <text evidence="10">Ligand for members of the frizzled family of seven transmembrane receptors.</text>
</comment>
<feature type="compositionally biased region" description="Basic and acidic residues" evidence="11">
    <location>
        <begin position="386"/>
        <end position="398"/>
    </location>
</feature>
<keyword evidence="8" id="KW-0325">Glycoprotein</keyword>
<feature type="region of interest" description="Disordered" evidence="11">
    <location>
        <begin position="243"/>
        <end position="262"/>
    </location>
</feature>
<dbReference type="RefSeq" id="XP_033234912.1">
    <property type="nucleotide sequence ID" value="XM_033379021.1"/>
</dbReference>
<dbReference type="GO" id="GO:0060560">
    <property type="term" value="P:developmental growth involved in morphogenesis"/>
    <property type="evidence" value="ECO:0007669"/>
    <property type="project" value="UniProtKB-ARBA"/>
</dbReference>
<dbReference type="PANTHER" id="PTHR12027:SF77">
    <property type="entry name" value="PROTEIN WNT-5"/>
    <property type="match status" value="1"/>
</dbReference>
<dbReference type="RefSeq" id="XP_033234914.1">
    <property type="nucleotide sequence ID" value="XM_033379023.1"/>
</dbReference>
<dbReference type="Proteomes" id="UP000001819">
    <property type="component" value="Chromosome 3"/>
</dbReference>
<evidence type="ECO:0000256" key="1">
    <source>
        <dbReference type="ARBA" id="ARBA00004498"/>
    </source>
</evidence>
<feature type="region of interest" description="Disordered" evidence="11">
    <location>
        <begin position="333"/>
        <end position="398"/>
    </location>
</feature>
<evidence type="ECO:0000313" key="17">
    <source>
        <dbReference type="RefSeq" id="XP_033234915.1"/>
    </source>
</evidence>
<keyword evidence="13" id="KW-1185">Reference proteome</keyword>
<evidence type="ECO:0000313" key="14">
    <source>
        <dbReference type="RefSeq" id="XP_033234912.1"/>
    </source>
</evidence>
<evidence type="ECO:0000313" key="13">
    <source>
        <dbReference type="Proteomes" id="UP000001819"/>
    </source>
</evidence>
<dbReference type="AlphaFoldDB" id="A0A6I8VVD9"/>
<evidence type="ECO:0000256" key="5">
    <source>
        <dbReference type="ARBA" id="ARBA00022530"/>
    </source>
</evidence>
<keyword evidence="5" id="KW-0272">Extracellular matrix</keyword>
<dbReference type="GO" id="GO:0005615">
    <property type="term" value="C:extracellular space"/>
    <property type="evidence" value="ECO:0007669"/>
    <property type="project" value="TreeGrafter"/>
</dbReference>
<dbReference type="Gene3D" id="3.30.2460.20">
    <property type="match status" value="1"/>
</dbReference>
<accession>A0A6I8VVD9</accession>
<dbReference type="CDD" id="cd19337">
    <property type="entry name" value="Wnt_Wnt5"/>
    <property type="match status" value="1"/>
</dbReference>
<dbReference type="GO" id="GO:0030182">
    <property type="term" value="P:neuron differentiation"/>
    <property type="evidence" value="ECO:0007669"/>
    <property type="project" value="TreeGrafter"/>
</dbReference>
<dbReference type="RefSeq" id="XP_033234915.1">
    <property type="nucleotide sequence ID" value="XM_033379024.1"/>
</dbReference>
<evidence type="ECO:0000256" key="3">
    <source>
        <dbReference type="ARBA" id="ARBA00022473"/>
    </source>
</evidence>
<evidence type="ECO:0000256" key="6">
    <source>
        <dbReference type="ARBA" id="ARBA00022687"/>
    </source>
</evidence>
<evidence type="ECO:0000256" key="7">
    <source>
        <dbReference type="ARBA" id="ARBA00023157"/>
    </source>
</evidence>
<feature type="chain" id="PRO_5044634568" description="Protein Wnt" evidence="12">
    <location>
        <begin position="29"/>
        <end position="1087"/>
    </location>
</feature>
<evidence type="ECO:0000256" key="8">
    <source>
        <dbReference type="ARBA" id="ARBA00023180"/>
    </source>
</evidence>
<keyword evidence="9" id="KW-0449">Lipoprotein</keyword>
<evidence type="ECO:0000256" key="9">
    <source>
        <dbReference type="ARBA" id="ARBA00023288"/>
    </source>
</evidence>
<evidence type="ECO:0000256" key="2">
    <source>
        <dbReference type="ARBA" id="ARBA00005683"/>
    </source>
</evidence>
<dbReference type="GO" id="GO:0000902">
    <property type="term" value="P:cell morphogenesis"/>
    <property type="evidence" value="ECO:0007669"/>
    <property type="project" value="UniProtKB-ARBA"/>
</dbReference>
<feature type="signal peptide" evidence="12">
    <location>
        <begin position="1"/>
        <end position="28"/>
    </location>
</feature>
<dbReference type="GO" id="GO:0005109">
    <property type="term" value="F:frizzled binding"/>
    <property type="evidence" value="ECO:0007669"/>
    <property type="project" value="TreeGrafter"/>
</dbReference>
<evidence type="ECO:0000313" key="15">
    <source>
        <dbReference type="RefSeq" id="XP_033234913.1"/>
    </source>
</evidence>
<protein>
    <recommendedName>
        <fullName evidence="10">Protein Wnt</fullName>
    </recommendedName>
</protein>
<dbReference type="InterPro" id="IPR018161">
    <property type="entry name" value="Wnt_CS"/>
</dbReference>
<dbReference type="GO" id="GO:0045165">
    <property type="term" value="P:cell fate commitment"/>
    <property type="evidence" value="ECO:0007669"/>
    <property type="project" value="TreeGrafter"/>
</dbReference>
<dbReference type="GO" id="GO:0048468">
    <property type="term" value="P:cell development"/>
    <property type="evidence" value="ECO:0007669"/>
    <property type="project" value="UniProtKB-ARBA"/>
</dbReference>
<keyword evidence="7" id="KW-1015">Disulfide bond</keyword>
<evidence type="ECO:0000256" key="12">
    <source>
        <dbReference type="SAM" id="SignalP"/>
    </source>
</evidence>
<dbReference type="PROSITE" id="PS00246">
    <property type="entry name" value="WNT1"/>
    <property type="match status" value="1"/>
</dbReference>
<keyword evidence="12" id="KW-0732">Signal</keyword>
<keyword evidence="3 10" id="KW-0217">Developmental protein</keyword>
<proteinExistence type="inferred from homology"/>
<dbReference type="GO" id="GO:0060070">
    <property type="term" value="P:canonical Wnt signaling pathway"/>
    <property type="evidence" value="ECO:0007669"/>
    <property type="project" value="TreeGrafter"/>
</dbReference>
<evidence type="ECO:0000313" key="16">
    <source>
        <dbReference type="RefSeq" id="XP_033234914.1"/>
    </source>
</evidence>
<dbReference type="InterPro" id="IPR043158">
    <property type="entry name" value="Wnt_C"/>
</dbReference>
<keyword evidence="6 10" id="KW-0879">Wnt signaling pathway</keyword>